<dbReference type="InterPro" id="IPR007263">
    <property type="entry name" value="DCC1-like"/>
</dbReference>
<keyword evidence="2" id="KW-1185">Reference proteome</keyword>
<dbReference type="Proteomes" id="UP000321886">
    <property type="component" value="Unassembled WGS sequence"/>
</dbReference>
<protein>
    <recommendedName>
        <fullName evidence="3">Thiol-disulfide oxidoreductase</fullName>
    </recommendedName>
</protein>
<dbReference type="PANTHER" id="PTHR33639:SF2">
    <property type="entry name" value="DUF393 DOMAIN-CONTAINING PROTEIN"/>
    <property type="match status" value="1"/>
</dbReference>
<dbReference type="InterPro" id="IPR052927">
    <property type="entry name" value="DCC_oxidoreductase"/>
</dbReference>
<dbReference type="AlphaFoldDB" id="A0A511WNT8"/>
<evidence type="ECO:0008006" key="3">
    <source>
        <dbReference type="Google" id="ProtNLM"/>
    </source>
</evidence>
<accession>A0A511WNT8</accession>
<dbReference type="EMBL" id="BJYD01000002">
    <property type="protein sequence ID" value="GEN51883.1"/>
    <property type="molecule type" value="Genomic_DNA"/>
</dbReference>
<dbReference type="Pfam" id="PF04134">
    <property type="entry name" value="DCC1-like"/>
    <property type="match status" value="1"/>
</dbReference>
<reference evidence="1 2" key="1">
    <citation type="submission" date="2019-07" db="EMBL/GenBank/DDBJ databases">
        <title>Whole genome shotgun sequence of Halobacillus faecis NBRC 103569.</title>
        <authorList>
            <person name="Hosoyama A."/>
            <person name="Uohara A."/>
            <person name="Ohji S."/>
            <person name="Ichikawa N."/>
        </authorList>
    </citation>
    <scope>NUCLEOTIDE SEQUENCE [LARGE SCALE GENOMIC DNA]</scope>
    <source>
        <strain evidence="1 2">NBRC 103569</strain>
    </source>
</reference>
<dbReference type="PANTHER" id="PTHR33639">
    <property type="entry name" value="THIOL-DISULFIDE OXIDOREDUCTASE DCC"/>
    <property type="match status" value="1"/>
</dbReference>
<organism evidence="1 2">
    <name type="scientific">Halobacillus faecis</name>
    <dbReference type="NCBI Taxonomy" id="360184"/>
    <lineage>
        <taxon>Bacteria</taxon>
        <taxon>Bacillati</taxon>
        <taxon>Bacillota</taxon>
        <taxon>Bacilli</taxon>
        <taxon>Bacillales</taxon>
        <taxon>Bacillaceae</taxon>
        <taxon>Halobacillus</taxon>
    </lineage>
</organism>
<evidence type="ECO:0000313" key="1">
    <source>
        <dbReference type="EMBL" id="GEN51883.1"/>
    </source>
</evidence>
<dbReference type="RefSeq" id="WP_146812654.1">
    <property type="nucleotide sequence ID" value="NZ_BJYD01000002.1"/>
</dbReference>
<sequence>MERIILFDGECNFCNQSVQFIIKRDPEGRFKFASQQSEVGESIMREYDVPNEVDSLVLIEGSKAYLQSTAALRICKGLKGFWKFGFVFILVPRQIRDWAYKIFSKNRYDWFGKQETCQLPSPEMKKRFL</sequence>
<comment type="caution">
    <text evidence="1">The sequence shown here is derived from an EMBL/GenBank/DDBJ whole genome shotgun (WGS) entry which is preliminary data.</text>
</comment>
<evidence type="ECO:0000313" key="2">
    <source>
        <dbReference type="Proteomes" id="UP000321886"/>
    </source>
</evidence>
<name>A0A511WNT8_9BACI</name>
<proteinExistence type="predicted"/>
<gene>
    <name evidence="1" type="primary">yuxK</name>
    <name evidence="1" type="ORF">HFA01_01450</name>
</gene>
<dbReference type="GO" id="GO:0015035">
    <property type="term" value="F:protein-disulfide reductase activity"/>
    <property type="evidence" value="ECO:0007669"/>
    <property type="project" value="InterPro"/>
</dbReference>
<dbReference type="OrthoDB" id="9785438at2"/>